<evidence type="ECO:0000256" key="1">
    <source>
        <dbReference type="ARBA" id="ARBA00022487"/>
    </source>
</evidence>
<keyword evidence="2" id="KW-0732">Signal</keyword>
<sequence>MAFFYQNLSAISIPYPSVSGAEILSLDAKLVSTFSTHVHERYYINHASLNVQNASFCNVTVTYTHPGYNDTIHTQVWLPIGTWNEQMRGIGGSRWTAGIYNCWYIGDASIPQYAMMGAIREGYAAVTTNAGHMSTNPDDWLLMSPGNVNLTLLQDLGSVSLNEAAIVGKDITRRFYGQQPKFSYFSSCSQGGRQVTAYYWPSFIMNKMGKHPYPCKLDAITTAAIGACAGFDGVKNGMVTDPRFCDFDPWAVVGTTIDCSDTRAQSTSVRSCGDRGKYVMGRAALVSWSVTLVCVPFSLATDWIRLSVKKDPTFDASNMTHEEYNAIFPLSAQELTSIPNSDNLDLSAFRQAGGKMLSFHGLADSIIPPEQIQNYYELATSLDPDYCYGGAGVYQSGIFDAMVAWVENGTVPECLNATTSPSSANDTVKQRLLCPYPQVAKCSGVGDTLVASSFRCAP</sequence>
<proteinExistence type="inferred from homology"/>
<dbReference type="AlphaFoldDB" id="A0A6A6DNN0"/>
<protein>
    <recommendedName>
        <fullName evidence="5">Carboxylic ester hydrolase</fullName>
        <ecNumber evidence="5">3.1.1.-</ecNumber>
    </recommendedName>
</protein>
<evidence type="ECO:0000256" key="5">
    <source>
        <dbReference type="RuleBase" id="RU361238"/>
    </source>
</evidence>
<comment type="similarity">
    <text evidence="5">Belongs to the tannase family.</text>
</comment>
<gene>
    <name evidence="6" type="ORF">K469DRAFT_730405</name>
</gene>
<name>A0A6A6DNN0_9PEZI</name>
<reference evidence="6" key="1">
    <citation type="journal article" date="2020" name="Stud. Mycol.">
        <title>101 Dothideomycetes genomes: a test case for predicting lifestyles and emergence of pathogens.</title>
        <authorList>
            <person name="Haridas S."/>
            <person name="Albert R."/>
            <person name="Binder M."/>
            <person name="Bloem J."/>
            <person name="Labutti K."/>
            <person name="Salamov A."/>
            <person name="Andreopoulos B."/>
            <person name="Baker S."/>
            <person name="Barry K."/>
            <person name="Bills G."/>
            <person name="Bluhm B."/>
            <person name="Cannon C."/>
            <person name="Castanera R."/>
            <person name="Culley D."/>
            <person name="Daum C."/>
            <person name="Ezra D."/>
            <person name="Gonzalez J."/>
            <person name="Henrissat B."/>
            <person name="Kuo A."/>
            <person name="Liang C."/>
            <person name="Lipzen A."/>
            <person name="Lutzoni F."/>
            <person name="Magnuson J."/>
            <person name="Mondo S."/>
            <person name="Nolan M."/>
            <person name="Ohm R."/>
            <person name="Pangilinan J."/>
            <person name="Park H.-J."/>
            <person name="Ramirez L."/>
            <person name="Alfaro M."/>
            <person name="Sun H."/>
            <person name="Tritt A."/>
            <person name="Yoshinaga Y."/>
            <person name="Zwiers L.-H."/>
            <person name="Turgeon B."/>
            <person name="Goodwin S."/>
            <person name="Spatafora J."/>
            <person name="Crous P."/>
            <person name="Grigoriev I."/>
        </authorList>
    </citation>
    <scope>NUCLEOTIDE SEQUENCE</scope>
    <source>
        <strain evidence="6">CBS 207.26</strain>
    </source>
</reference>
<dbReference type="PANTHER" id="PTHR33938">
    <property type="entry name" value="FERULOYL ESTERASE B-RELATED"/>
    <property type="match status" value="1"/>
</dbReference>
<keyword evidence="7" id="KW-1185">Reference proteome</keyword>
<accession>A0A6A6DNN0</accession>
<dbReference type="EMBL" id="ML994661">
    <property type="protein sequence ID" value="KAF2179988.1"/>
    <property type="molecule type" value="Genomic_DNA"/>
</dbReference>
<keyword evidence="3 5" id="KW-0378">Hydrolase</keyword>
<dbReference type="OrthoDB" id="3039123at2759"/>
<dbReference type="Proteomes" id="UP000800200">
    <property type="component" value="Unassembled WGS sequence"/>
</dbReference>
<dbReference type="PANTHER" id="PTHR33938:SF8">
    <property type="entry name" value="CARBOXYLIC ESTER HYDROLASE"/>
    <property type="match status" value="1"/>
</dbReference>
<keyword evidence="1" id="KW-0719">Serine esterase</keyword>
<organism evidence="6 7">
    <name type="scientific">Zopfia rhizophila CBS 207.26</name>
    <dbReference type="NCBI Taxonomy" id="1314779"/>
    <lineage>
        <taxon>Eukaryota</taxon>
        <taxon>Fungi</taxon>
        <taxon>Dikarya</taxon>
        <taxon>Ascomycota</taxon>
        <taxon>Pezizomycotina</taxon>
        <taxon>Dothideomycetes</taxon>
        <taxon>Dothideomycetes incertae sedis</taxon>
        <taxon>Zopfiaceae</taxon>
        <taxon>Zopfia</taxon>
    </lineage>
</organism>
<evidence type="ECO:0000313" key="7">
    <source>
        <dbReference type="Proteomes" id="UP000800200"/>
    </source>
</evidence>
<evidence type="ECO:0000256" key="3">
    <source>
        <dbReference type="ARBA" id="ARBA00022801"/>
    </source>
</evidence>
<evidence type="ECO:0000256" key="2">
    <source>
        <dbReference type="ARBA" id="ARBA00022729"/>
    </source>
</evidence>
<dbReference type="InterPro" id="IPR011118">
    <property type="entry name" value="Tannase/feruloyl_esterase"/>
</dbReference>
<evidence type="ECO:0000313" key="6">
    <source>
        <dbReference type="EMBL" id="KAF2179988.1"/>
    </source>
</evidence>
<dbReference type="GO" id="GO:0052689">
    <property type="term" value="F:carboxylic ester hydrolase activity"/>
    <property type="evidence" value="ECO:0007669"/>
    <property type="project" value="UniProtKB-KW"/>
</dbReference>
<dbReference type="EC" id="3.1.1.-" evidence="5"/>
<evidence type="ECO:0000256" key="4">
    <source>
        <dbReference type="ARBA" id="ARBA00023157"/>
    </source>
</evidence>
<keyword evidence="4" id="KW-1015">Disulfide bond</keyword>
<dbReference type="Pfam" id="PF07519">
    <property type="entry name" value="Tannase"/>
    <property type="match status" value="2"/>
</dbReference>